<feature type="domain" description="Response regulatory" evidence="12">
    <location>
        <begin position="631"/>
        <end position="747"/>
    </location>
</feature>
<dbReference type="InterPro" id="IPR004105">
    <property type="entry name" value="CheA-like_dim"/>
</dbReference>
<feature type="region of interest" description="Disordered" evidence="10">
    <location>
        <begin position="127"/>
        <end position="179"/>
    </location>
</feature>
<dbReference type="InterPro" id="IPR036097">
    <property type="entry name" value="HisK_dim/P_sf"/>
</dbReference>
<dbReference type="InterPro" id="IPR003594">
    <property type="entry name" value="HATPase_dom"/>
</dbReference>
<dbReference type="AlphaFoldDB" id="A0A2A6RH35"/>
<dbReference type="PROSITE" id="PS50109">
    <property type="entry name" value="HIS_KIN"/>
    <property type="match status" value="1"/>
</dbReference>
<protein>
    <recommendedName>
        <fullName evidence="2">histidine kinase</fullName>
        <ecNumber evidence="2">2.7.13.3</ecNumber>
    </recommendedName>
</protein>
<keyword evidence="16" id="KW-1185">Reference proteome</keyword>
<evidence type="ECO:0000313" key="16">
    <source>
        <dbReference type="Proteomes" id="UP000220527"/>
    </source>
</evidence>
<keyword evidence="6" id="KW-0902">Two-component regulatory system</keyword>
<dbReference type="SUPFAM" id="SSF47226">
    <property type="entry name" value="Histidine-containing phosphotransfer domain, HPT domain"/>
    <property type="match status" value="1"/>
</dbReference>
<dbReference type="SMART" id="SM00260">
    <property type="entry name" value="CheW"/>
    <property type="match status" value="1"/>
</dbReference>
<dbReference type="Gene3D" id="1.10.287.560">
    <property type="entry name" value="Histidine kinase CheA-like, homodimeric domain"/>
    <property type="match status" value="1"/>
</dbReference>
<dbReference type="GO" id="GO:0000155">
    <property type="term" value="F:phosphorelay sensor kinase activity"/>
    <property type="evidence" value="ECO:0007669"/>
    <property type="project" value="InterPro"/>
</dbReference>
<comment type="caution">
    <text evidence="15">The sequence shown here is derived from an EMBL/GenBank/DDBJ whole genome shotgun (WGS) entry which is preliminary data.</text>
</comment>
<keyword evidence="9" id="KW-0175">Coiled coil</keyword>
<dbReference type="SMART" id="SM00387">
    <property type="entry name" value="HATPase_c"/>
    <property type="match status" value="1"/>
</dbReference>
<dbReference type="InterPro" id="IPR008207">
    <property type="entry name" value="Sig_transdc_His_kin_Hpt_dom"/>
</dbReference>
<dbReference type="Pfam" id="PF00072">
    <property type="entry name" value="Response_reg"/>
    <property type="match status" value="1"/>
</dbReference>
<name>A0A2A6RH35_9CHLR</name>
<dbReference type="Pfam" id="PF02518">
    <property type="entry name" value="HATPase_c"/>
    <property type="match status" value="1"/>
</dbReference>
<dbReference type="SUPFAM" id="SSF47384">
    <property type="entry name" value="Homodimeric domain of signal transducing histidine kinase"/>
    <property type="match status" value="1"/>
</dbReference>
<dbReference type="Proteomes" id="UP000220527">
    <property type="component" value="Unassembled WGS sequence"/>
</dbReference>
<proteinExistence type="predicted"/>
<feature type="domain" description="HPt" evidence="14">
    <location>
        <begin position="1"/>
        <end position="106"/>
    </location>
</feature>
<sequence>MDLSSFYNQFREETTENVRVLGDGLLSLETEQDEALRKATIDRVFRAMHTIKGSARMLGFEGVGRLAHALEHLLGELRQGQRGLDRPLADSLLRGADAILSLTLAAVDGQPPPLDVEAALAALPGASDAAPAPTPAAAPAPAAPPAPATAPAPAPTPAPTAAPAAAPAPAAPRPTSRQTIRVRVDRLDRMLNLAGELVVGQQTLLNHNEQLVAMQQLVDHQQRALAELEAELQRLRFSPAQRQSIDLRLASLRETSDEVRNLTQRESDRFMRHTGQHGLLVKDLELEVMSARLLPIATVYANLPRAVRDLTHATGKEVRLELRGEQVELDRKVLELIHDPLLHLVRNALDHGFEAPAERSAAGKAAAGLLEVSAETVGGEVRVVISDDGRGMDPQRLRERAVRMGMLASDAAASLSDSEALDLIFQPGFSTAAMVTDISGRGVGMDVVRTNLNELGGQVHLESQIGHGTRVILTLPLTVVTTRVILVRVGNGTFALPATGCQGTVWVRQSQIRALEGQPTIELASRTLAVLTLAELIGITTPSPFNRNDRAPAILAGTPQRRVALLVDQLLDEREAVIKPLGSILAKQRRYGGAVQLGDGSLVLLLNPSMLGQAGRTTTLTRPQAARRRSRLLVVDDSFTTRELIRSILQSAGYEVSAALDGADALDKLRSEPYDLVVSDVEMPRLDGFQLAASIRSDAQLHAIPVILITSLASEEHRRRGLEAGAQAYIVKSQFNQQSLLDVVRQLLGGGEATS</sequence>
<dbReference type="InterPro" id="IPR037006">
    <property type="entry name" value="CheA-like_homodim_sf"/>
</dbReference>
<keyword evidence="4" id="KW-0808">Transferase</keyword>
<dbReference type="InterPro" id="IPR004358">
    <property type="entry name" value="Sig_transdc_His_kin-like_C"/>
</dbReference>
<evidence type="ECO:0000256" key="2">
    <source>
        <dbReference type="ARBA" id="ARBA00012438"/>
    </source>
</evidence>
<evidence type="ECO:0000313" key="15">
    <source>
        <dbReference type="EMBL" id="PDW02332.1"/>
    </source>
</evidence>
<evidence type="ECO:0000256" key="8">
    <source>
        <dbReference type="PROSITE-ProRule" id="PRU00169"/>
    </source>
</evidence>
<feature type="compositionally biased region" description="Pro residues" evidence="10">
    <location>
        <begin position="132"/>
        <end position="160"/>
    </location>
</feature>
<dbReference type="InterPro" id="IPR002545">
    <property type="entry name" value="CheW-lke_dom"/>
</dbReference>
<evidence type="ECO:0000256" key="5">
    <source>
        <dbReference type="ARBA" id="ARBA00022777"/>
    </source>
</evidence>
<dbReference type="PANTHER" id="PTHR43395:SF1">
    <property type="entry name" value="CHEMOTAXIS PROTEIN CHEA"/>
    <property type="match status" value="1"/>
</dbReference>
<dbReference type="Gene3D" id="1.20.120.160">
    <property type="entry name" value="HPT domain"/>
    <property type="match status" value="1"/>
</dbReference>
<evidence type="ECO:0000256" key="1">
    <source>
        <dbReference type="ARBA" id="ARBA00000085"/>
    </source>
</evidence>
<dbReference type="Gene3D" id="2.30.30.40">
    <property type="entry name" value="SH3 Domains"/>
    <property type="match status" value="1"/>
</dbReference>
<dbReference type="SMART" id="SM00073">
    <property type="entry name" value="HPT"/>
    <property type="match status" value="1"/>
</dbReference>
<dbReference type="SUPFAM" id="SSF52172">
    <property type="entry name" value="CheY-like"/>
    <property type="match status" value="1"/>
</dbReference>
<dbReference type="InterPro" id="IPR036641">
    <property type="entry name" value="HPT_dom_sf"/>
</dbReference>
<dbReference type="Pfam" id="PF01627">
    <property type="entry name" value="Hpt"/>
    <property type="match status" value="1"/>
</dbReference>
<dbReference type="InterPro" id="IPR051315">
    <property type="entry name" value="Bact_Chemotaxis_CheA"/>
</dbReference>
<feature type="domain" description="Histidine kinase" evidence="11">
    <location>
        <begin position="280"/>
        <end position="479"/>
    </location>
</feature>
<feature type="coiled-coil region" evidence="9">
    <location>
        <begin position="211"/>
        <end position="238"/>
    </location>
</feature>
<dbReference type="OrthoDB" id="9803176at2"/>
<gene>
    <name evidence="15" type="ORF">CJ255_14560</name>
</gene>
<dbReference type="PROSITE" id="PS50851">
    <property type="entry name" value="CHEW"/>
    <property type="match status" value="1"/>
</dbReference>
<dbReference type="Pfam" id="PF01584">
    <property type="entry name" value="CheW"/>
    <property type="match status" value="1"/>
</dbReference>
<evidence type="ECO:0000259" key="14">
    <source>
        <dbReference type="PROSITE" id="PS50894"/>
    </source>
</evidence>
<dbReference type="GO" id="GO:0005737">
    <property type="term" value="C:cytoplasm"/>
    <property type="evidence" value="ECO:0007669"/>
    <property type="project" value="InterPro"/>
</dbReference>
<dbReference type="EC" id="2.7.13.3" evidence="2"/>
<feature type="modified residue" description="4-aspartylphosphate" evidence="8">
    <location>
        <position position="680"/>
    </location>
</feature>
<dbReference type="PANTHER" id="PTHR43395">
    <property type="entry name" value="SENSOR HISTIDINE KINASE CHEA"/>
    <property type="match status" value="1"/>
</dbReference>
<reference evidence="16" key="1">
    <citation type="submission" date="2017-08" db="EMBL/GenBank/DDBJ databases">
        <authorList>
            <person name="Grouzdev D.S."/>
            <person name="Gaisin V.A."/>
            <person name="Rysina M.S."/>
            <person name="Gorlenko V.M."/>
        </authorList>
    </citation>
    <scope>NUCLEOTIDE SEQUENCE [LARGE SCALE GENOMIC DNA]</scope>
    <source>
        <strain evidence="16">Kir15-3F</strain>
    </source>
</reference>
<evidence type="ECO:0000259" key="11">
    <source>
        <dbReference type="PROSITE" id="PS50109"/>
    </source>
</evidence>
<dbReference type="InterPro" id="IPR011006">
    <property type="entry name" value="CheY-like_superfamily"/>
</dbReference>
<evidence type="ECO:0000259" key="13">
    <source>
        <dbReference type="PROSITE" id="PS50851"/>
    </source>
</evidence>
<dbReference type="RefSeq" id="WP_097644831.1">
    <property type="nucleotide sequence ID" value="NZ_NQWI01000073.1"/>
</dbReference>
<dbReference type="InterPro" id="IPR001789">
    <property type="entry name" value="Sig_transdc_resp-reg_receiver"/>
</dbReference>
<dbReference type="Gene3D" id="3.40.50.2300">
    <property type="match status" value="1"/>
</dbReference>
<dbReference type="GO" id="GO:0006935">
    <property type="term" value="P:chemotaxis"/>
    <property type="evidence" value="ECO:0007669"/>
    <property type="project" value="InterPro"/>
</dbReference>
<dbReference type="Gene3D" id="3.30.565.10">
    <property type="entry name" value="Histidine kinase-like ATPase, C-terminal domain"/>
    <property type="match status" value="1"/>
</dbReference>
<keyword evidence="3 8" id="KW-0597">Phosphoprotein</keyword>
<dbReference type="FunFam" id="3.30.565.10:FF:000016">
    <property type="entry name" value="Chemotaxis protein CheA, putative"/>
    <property type="match status" value="1"/>
</dbReference>
<evidence type="ECO:0000256" key="6">
    <source>
        <dbReference type="ARBA" id="ARBA00023012"/>
    </source>
</evidence>
<evidence type="ECO:0000259" key="12">
    <source>
        <dbReference type="PROSITE" id="PS50110"/>
    </source>
</evidence>
<keyword evidence="5 15" id="KW-0418">Kinase</keyword>
<dbReference type="Pfam" id="PF02895">
    <property type="entry name" value="H-kinase_dim"/>
    <property type="match status" value="1"/>
</dbReference>
<feature type="domain" description="CheW-like" evidence="13">
    <location>
        <begin position="481"/>
        <end position="617"/>
    </location>
</feature>
<organism evidence="15 16">
    <name type="scientific">Candidatus Viridilinea mediisalina</name>
    <dbReference type="NCBI Taxonomy" id="2024553"/>
    <lineage>
        <taxon>Bacteria</taxon>
        <taxon>Bacillati</taxon>
        <taxon>Chloroflexota</taxon>
        <taxon>Chloroflexia</taxon>
        <taxon>Chloroflexales</taxon>
        <taxon>Chloroflexineae</taxon>
        <taxon>Oscillochloridaceae</taxon>
        <taxon>Candidatus Viridilinea</taxon>
    </lineage>
</organism>
<dbReference type="PROSITE" id="PS50894">
    <property type="entry name" value="HPT"/>
    <property type="match status" value="1"/>
</dbReference>
<dbReference type="InterPro" id="IPR036061">
    <property type="entry name" value="CheW-like_dom_sf"/>
</dbReference>
<dbReference type="PRINTS" id="PR00344">
    <property type="entry name" value="BCTRLSENSOR"/>
</dbReference>
<evidence type="ECO:0000256" key="9">
    <source>
        <dbReference type="SAM" id="Coils"/>
    </source>
</evidence>
<evidence type="ECO:0000256" key="7">
    <source>
        <dbReference type="PROSITE-ProRule" id="PRU00110"/>
    </source>
</evidence>
<evidence type="ECO:0000256" key="10">
    <source>
        <dbReference type="SAM" id="MobiDB-lite"/>
    </source>
</evidence>
<dbReference type="EMBL" id="NQWI01000073">
    <property type="protein sequence ID" value="PDW02332.1"/>
    <property type="molecule type" value="Genomic_DNA"/>
</dbReference>
<comment type="catalytic activity">
    <reaction evidence="1">
        <text>ATP + protein L-histidine = ADP + protein N-phospho-L-histidine.</text>
        <dbReference type="EC" id="2.7.13.3"/>
    </reaction>
</comment>
<feature type="modified residue" description="Phosphohistidine" evidence="7">
    <location>
        <position position="49"/>
    </location>
</feature>
<dbReference type="InterPro" id="IPR005467">
    <property type="entry name" value="His_kinase_dom"/>
</dbReference>
<dbReference type="SMART" id="SM00448">
    <property type="entry name" value="REC"/>
    <property type="match status" value="1"/>
</dbReference>
<dbReference type="SMART" id="SM01231">
    <property type="entry name" value="H-kinase_dim"/>
    <property type="match status" value="1"/>
</dbReference>
<dbReference type="InterPro" id="IPR036890">
    <property type="entry name" value="HATPase_C_sf"/>
</dbReference>
<dbReference type="SUPFAM" id="SSF50341">
    <property type="entry name" value="CheW-like"/>
    <property type="match status" value="1"/>
</dbReference>
<dbReference type="SUPFAM" id="SSF55874">
    <property type="entry name" value="ATPase domain of HSP90 chaperone/DNA topoisomerase II/histidine kinase"/>
    <property type="match status" value="1"/>
</dbReference>
<dbReference type="CDD" id="cd00088">
    <property type="entry name" value="HPT"/>
    <property type="match status" value="1"/>
</dbReference>
<accession>A0A2A6RH35</accession>
<evidence type="ECO:0000256" key="4">
    <source>
        <dbReference type="ARBA" id="ARBA00022679"/>
    </source>
</evidence>
<dbReference type="PROSITE" id="PS50110">
    <property type="entry name" value="RESPONSE_REGULATORY"/>
    <property type="match status" value="1"/>
</dbReference>
<evidence type="ECO:0000256" key="3">
    <source>
        <dbReference type="ARBA" id="ARBA00022553"/>
    </source>
</evidence>